<accession>A0A6P8YM68</accession>
<evidence type="ECO:0000313" key="4">
    <source>
        <dbReference type="RefSeq" id="XP_034241032.1"/>
    </source>
</evidence>
<gene>
    <name evidence="4 5" type="primary">LOC117645159</name>
</gene>
<dbReference type="OrthoDB" id="10524576at2759"/>
<dbReference type="Proteomes" id="UP000515158">
    <property type="component" value="Unplaced"/>
</dbReference>
<keyword evidence="3" id="KW-1185">Reference proteome</keyword>
<organism evidence="5">
    <name type="scientific">Thrips palmi</name>
    <name type="common">Melon thrips</name>
    <dbReference type="NCBI Taxonomy" id="161013"/>
    <lineage>
        <taxon>Eukaryota</taxon>
        <taxon>Metazoa</taxon>
        <taxon>Ecdysozoa</taxon>
        <taxon>Arthropoda</taxon>
        <taxon>Hexapoda</taxon>
        <taxon>Insecta</taxon>
        <taxon>Pterygota</taxon>
        <taxon>Neoptera</taxon>
        <taxon>Paraneoptera</taxon>
        <taxon>Thysanoptera</taxon>
        <taxon>Terebrantia</taxon>
        <taxon>Thripoidea</taxon>
        <taxon>Thripidae</taxon>
        <taxon>Thrips</taxon>
    </lineage>
</organism>
<evidence type="ECO:0000313" key="3">
    <source>
        <dbReference type="Proteomes" id="UP000515158"/>
    </source>
</evidence>
<name>A0A6P8YM68_THRPL</name>
<evidence type="ECO:0000256" key="2">
    <source>
        <dbReference type="SAM" id="SignalP"/>
    </source>
</evidence>
<dbReference type="RefSeq" id="XP_034241032.1">
    <property type="nucleotide sequence ID" value="XM_034385141.1"/>
</dbReference>
<dbReference type="RefSeq" id="XP_034241033.1">
    <property type="nucleotide sequence ID" value="XM_034385142.1"/>
</dbReference>
<keyword evidence="2" id="KW-0732">Signal</keyword>
<feature type="signal peptide" evidence="2">
    <location>
        <begin position="1"/>
        <end position="21"/>
    </location>
</feature>
<feature type="chain" id="PRO_5044654818" evidence="2">
    <location>
        <begin position="22"/>
        <end position="140"/>
    </location>
</feature>
<evidence type="ECO:0000313" key="5">
    <source>
        <dbReference type="RefSeq" id="XP_034241033.1"/>
    </source>
</evidence>
<feature type="region of interest" description="Disordered" evidence="1">
    <location>
        <begin position="48"/>
        <end position="96"/>
    </location>
</feature>
<dbReference type="GeneID" id="117645159"/>
<proteinExistence type="predicted"/>
<evidence type="ECO:0000256" key="1">
    <source>
        <dbReference type="SAM" id="MobiDB-lite"/>
    </source>
</evidence>
<reference evidence="4 5" key="1">
    <citation type="submission" date="2025-04" db="UniProtKB">
        <authorList>
            <consortium name="RefSeq"/>
        </authorList>
    </citation>
    <scope>IDENTIFICATION</scope>
    <source>
        <tissue evidence="4 5">Total insect</tissue>
    </source>
</reference>
<protein>
    <submittedName>
        <fullName evidence="4 5">Uncharacterized protein LOC117645159</fullName>
    </submittedName>
</protein>
<dbReference type="AlphaFoldDB" id="A0A6P8YM68"/>
<sequence length="140" mass="14492">MLAIRVAMVALLVACAGLAHAEESLQDIDNNEVLPENDVVMARVDEVPATTVVPPGSSGIPETTPMPTADPAEGSTTPKETAPPSTAAPPKQPSSLGDFLTEIIQFPIAVLRSVGSLLRDTFSSDRRTTATTTTAAPIDA</sequence>
<dbReference type="KEGG" id="tpal:117645159"/>